<reference evidence="3" key="2">
    <citation type="submission" date="2015-08" db="UniProtKB">
        <authorList>
            <consortium name="WormBaseParasite"/>
        </authorList>
    </citation>
    <scope>IDENTIFICATION</scope>
</reference>
<evidence type="ECO:0000313" key="2">
    <source>
        <dbReference type="Proteomes" id="UP000035680"/>
    </source>
</evidence>
<dbReference type="Proteomes" id="UP000035680">
    <property type="component" value="Unassembled WGS sequence"/>
</dbReference>
<feature type="transmembrane region" description="Helical" evidence="1">
    <location>
        <begin position="185"/>
        <end position="208"/>
    </location>
</feature>
<organism evidence="2 3">
    <name type="scientific">Strongyloides venezuelensis</name>
    <name type="common">Threadworm</name>
    <dbReference type="NCBI Taxonomy" id="75913"/>
    <lineage>
        <taxon>Eukaryota</taxon>
        <taxon>Metazoa</taxon>
        <taxon>Ecdysozoa</taxon>
        <taxon>Nematoda</taxon>
        <taxon>Chromadorea</taxon>
        <taxon>Rhabditida</taxon>
        <taxon>Tylenchina</taxon>
        <taxon>Panagrolaimomorpha</taxon>
        <taxon>Strongyloidoidea</taxon>
        <taxon>Strongyloididae</taxon>
        <taxon>Strongyloides</taxon>
    </lineage>
</organism>
<keyword evidence="2" id="KW-1185">Reference proteome</keyword>
<keyword evidence="1" id="KW-0812">Transmembrane</keyword>
<feature type="transmembrane region" description="Helical" evidence="1">
    <location>
        <begin position="36"/>
        <end position="57"/>
    </location>
</feature>
<feature type="transmembrane region" description="Helical" evidence="1">
    <location>
        <begin position="78"/>
        <end position="97"/>
    </location>
</feature>
<evidence type="ECO:0000313" key="3">
    <source>
        <dbReference type="WBParaSite" id="SVE_0598500.1"/>
    </source>
</evidence>
<accession>A0A0K0FAX9</accession>
<reference evidence="2" key="1">
    <citation type="submission" date="2014-07" db="EMBL/GenBank/DDBJ databases">
        <authorList>
            <person name="Martin A.A"/>
            <person name="De Silva N."/>
        </authorList>
    </citation>
    <scope>NUCLEOTIDE SEQUENCE</scope>
</reference>
<keyword evidence="1" id="KW-1133">Transmembrane helix</keyword>
<protein>
    <submittedName>
        <fullName evidence="3">G-protein coupled receptors family 1 profile domain-containing protein</fullName>
    </submittedName>
</protein>
<keyword evidence="1" id="KW-0472">Membrane</keyword>
<feature type="transmembrane region" description="Helical" evidence="1">
    <location>
        <begin position="137"/>
        <end position="159"/>
    </location>
</feature>
<dbReference type="Pfam" id="PF10318">
    <property type="entry name" value="7TM_GPCR_Srh"/>
    <property type="match status" value="1"/>
</dbReference>
<proteinExistence type="predicted"/>
<name>A0A0K0FAX9_STRVS</name>
<feature type="transmembrane region" description="Helical" evidence="1">
    <location>
        <begin position="228"/>
        <end position="248"/>
    </location>
</feature>
<evidence type="ECO:0000256" key="1">
    <source>
        <dbReference type="SAM" id="Phobius"/>
    </source>
</evidence>
<dbReference type="AlphaFoldDB" id="A0A0K0FAX9"/>
<dbReference type="SUPFAM" id="SSF81321">
    <property type="entry name" value="Family A G protein-coupled receptor-like"/>
    <property type="match status" value="1"/>
</dbReference>
<sequence>MYSFSSIFGELRTFFPRKLVACYGFMRFFGDSGCQITLSLLFVYVMLELALILYAFNGQFNNLCRKKNFHQNNLVQKLSFSLFLLSSVALLITYTFIFGSRKEVVLDILSKHEDLQFLIDNNYAIAGIVDSNMNVTILSFVFGSIFYLTFIVHYLYVLFKMLKFVREIKVLGQMSNQKNRHIKKFIHHIINVIIPIIIVYLPVSVFFICVNFFNSEEYYWITKILSNSPLFFIYIYGIFSSCYILYFISNSEIKRKKVIPKKLNSNNITTHRKT</sequence>
<dbReference type="WBParaSite" id="SVE_0598500.1">
    <property type="protein sequence ID" value="SVE_0598500.1"/>
    <property type="gene ID" value="SVE_0598500"/>
</dbReference>
<dbReference type="InterPro" id="IPR019422">
    <property type="entry name" value="7TM_GPCR_serpentine_rcpt_Srh"/>
</dbReference>